<dbReference type="PANTHER" id="PTHR37422">
    <property type="entry name" value="TEICHURONIC ACID BIOSYNTHESIS PROTEIN TUAE"/>
    <property type="match status" value="1"/>
</dbReference>
<dbReference type="OrthoDB" id="9179007at2"/>
<feature type="transmembrane region" description="Helical" evidence="1">
    <location>
        <begin position="12"/>
        <end position="29"/>
    </location>
</feature>
<feature type="transmembrane region" description="Helical" evidence="1">
    <location>
        <begin position="85"/>
        <end position="103"/>
    </location>
</feature>
<dbReference type="AlphaFoldDB" id="A0A2S4AME0"/>
<feature type="transmembrane region" description="Helical" evidence="1">
    <location>
        <begin position="61"/>
        <end position="79"/>
    </location>
</feature>
<accession>A0A2S4AME0</accession>
<name>A0A2S4AME0_STUST</name>
<protein>
    <recommendedName>
        <fullName evidence="4">O-antigen ligase domain-containing protein</fullName>
    </recommendedName>
</protein>
<evidence type="ECO:0000313" key="2">
    <source>
        <dbReference type="EMBL" id="POH82658.1"/>
    </source>
</evidence>
<keyword evidence="1" id="KW-0812">Transmembrane</keyword>
<organism evidence="2 3">
    <name type="scientific">Stutzerimonas stutzeri</name>
    <name type="common">Pseudomonas stutzeri</name>
    <dbReference type="NCBI Taxonomy" id="316"/>
    <lineage>
        <taxon>Bacteria</taxon>
        <taxon>Pseudomonadati</taxon>
        <taxon>Pseudomonadota</taxon>
        <taxon>Gammaproteobacteria</taxon>
        <taxon>Pseudomonadales</taxon>
        <taxon>Pseudomonadaceae</taxon>
        <taxon>Stutzerimonas</taxon>
    </lineage>
</organism>
<feature type="transmembrane region" description="Helical" evidence="1">
    <location>
        <begin position="306"/>
        <end position="324"/>
    </location>
</feature>
<proteinExistence type="predicted"/>
<dbReference type="EMBL" id="PPXG01000004">
    <property type="protein sequence ID" value="POH82658.1"/>
    <property type="molecule type" value="Genomic_DNA"/>
</dbReference>
<dbReference type="Proteomes" id="UP000237068">
    <property type="component" value="Unassembled WGS sequence"/>
</dbReference>
<sequence length="391" mass="44184">MTWAGKEWLRYGPCLYAALFGLFCLAFYLPLSSKAINNIFYAGLALPCLGWLLLRPASLSLLIRPFGWLVVLLVALVALDAGDAAGLKNALYLLLFFSSCLLLEGRRWDVNAVYGVCAWISLGILVFVLLDWLWVWQQSGKWVRYGRFLGEPINPVHFSLLISHALIFLWLFRLAEDLERRSSLALSVGLLLLGGAVLLCATVFQSRSTLVGFALFFIGYLLYQRMVLLGLVIMLLLGGLLFALGGDELLLRRGFSYRLDIWQDAWSRLVNHCSIFFGCGVDEYRFLGRFEHAHSGYFAILYRNGLLGGALFCLFALLWLGYALRTRSRWLLLALLGWGSLLTTSNGVLTSPQPLWIYFWLPVFMAVLDGQQNAVSKYLLLRRAQPRSQLR</sequence>
<reference evidence="2 3" key="1">
    <citation type="submission" date="2018-01" db="EMBL/GenBank/DDBJ databases">
        <title>Denitrification phenotypes of diverse strains of Pseudomonas stutzeri.</title>
        <authorList>
            <person name="Milligan D.A."/>
            <person name="Bergaust L."/>
            <person name="Bakken L.R."/>
            <person name="Frostegard A."/>
        </authorList>
    </citation>
    <scope>NUCLEOTIDE SEQUENCE [LARGE SCALE GENOMIC DNA]</scope>
    <source>
        <strain evidence="2 3">24a13</strain>
    </source>
</reference>
<feature type="transmembrane region" description="Helical" evidence="1">
    <location>
        <begin position="226"/>
        <end position="244"/>
    </location>
</feature>
<keyword evidence="1" id="KW-0472">Membrane</keyword>
<feature type="transmembrane region" description="Helical" evidence="1">
    <location>
        <begin position="112"/>
        <end position="135"/>
    </location>
</feature>
<feature type="transmembrane region" description="Helical" evidence="1">
    <location>
        <begin position="184"/>
        <end position="206"/>
    </location>
</feature>
<feature type="transmembrane region" description="Helical" evidence="1">
    <location>
        <begin position="155"/>
        <end position="172"/>
    </location>
</feature>
<dbReference type="InterPro" id="IPR051533">
    <property type="entry name" value="WaaL-like"/>
</dbReference>
<evidence type="ECO:0000256" key="1">
    <source>
        <dbReference type="SAM" id="Phobius"/>
    </source>
</evidence>
<comment type="caution">
    <text evidence="2">The sequence shown here is derived from an EMBL/GenBank/DDBJ whole genome shotgun (WGS) entry which is preliminary data.</text>
</comment>
<dbReference type="RefSeq" id="WP_103456101.1">
    <property type="nucleotide sequence ID" value="NZ_JAMOHQ010000004.1"/>
</dbReference>
<evidence type="ECO:0000313" key="3">
    <source>
        <dbReference type="Proteomes" id="UP000237068"/>
    </source>
</evidence>
<feature type="transmembrane region" description="Helical" evidence="1">
    <location>
        <begin position="35"/>
        <end position="54"/>
    </location>
</feature>
<keyword evidence="1" id="KW-1133">Transmembrane helix</keyword>
<gene>
    <name evidence="2" type="ORF">CXK91_10605</name>
</gene>
<evidence type="ECO:0008006" key="4">
    <source>
        <dbReference type="Google" id="ProtNLM"/>
    </source>
</evidence>
<dbReference type="PANTHER" id="PTHR37422:SF23">
    <property type="entry name" value="TEICHURONIC ACID BIOSYNTHESIS PROTEIN TUAE"/>
    <property type="match status" value="1"/>
</dbReference>